<protein>
    <recommendedName>
        <fullName evidence="4">Stage 0 sporulation protein A homolog</fullName>
        <ecNumber evidence="3">2.7.13.3</ecNumber>
    </recommendedName>
</protein>
<gene>
    <name evidence="19" type="ORF">GTO91_08765</name>
</gene>
<proteinExistence type="predicted"/>
<sequence>MLRKVPLRAVFIVPFILQLLLAVGLVAWLSVKSSERAIQDVTAQLRTEIADRIDEHLKTHMEVPMLVNRINANAIETGLLDIQNKPMRERYFFRQQQAFPQVAMNFIGTPRGEFMGARRNLAGEIQLVLASDATGNNSHYFSVNPNGEAGELKEVFRNFDPRKRPWYIAGEKTGQPGWSEIYRHFVFQDLAITAVHPLYKPSGELMGVLGVDYILTGLNRFLQSLQVGQTGQTFIVCPSGKLVAASAMEKPYLLTDGQMERIQAVNADAPMLRKAARYLESRFGSLKAIQAREQVEFLLDGERIFAQVLPFREYGLDWRIVVIVPEKDFMGYIEENTRATYMLIGIGLFIAILVGVGTSHWVIRPIRELNIAAGEYGRGNWGYTPAIERDDEVGKLGQAFTAMARQLGELFSHLEQKVAERTRELKEKNLELVAANEKKDLAVKAKSEFLANMSHEIRTPMNAILGFSELLEDHVADEQGRRYLEYISSNGETLLRIINDILDLSKIEAGKLEIQRRPVHLGALFQEMQRAFASQVERKGLLFIVETDPAVPKLVLIDEIRLRQILFNLIGNAVKFTHQGSIKVTARVAGDRVAGDEARQMDRDRDMDRNRDKDIDGETGEAYGALDLVVTVEDTGIGIPEGQKQAIFEAFVQQVGQDARYGGTGLGLTITRRLVEMMNGQIALTSQLGKGSAFQVTLRDVEVMKVIEASEAQAAVARSDVRFPDRLVLVADDEAANRKLVREFLEPHGIRFIEAASGREVIDLAEKHRPDAIILDMKMPVMDGFAVLQILKVDEELSNIPVIVLTASVLEEEEASVRQSGCAGFLRKPVKKEQMLSEVARIFGQ</sequence>
<dbReference type="SUPFAM" id="SSF158472">
    <property type="entry name" value="HAMP domain-like"/>
    <property type="match status" value="1"/>
</dbReference>
<dbReference type="SUPFAM" id="SSF47384">
    <property type="entry name" value="Homodimeric domain of signal transducing histidine kinase"/>
    <property type="match status" value="1"/>
</dbReference>
<keyword evidence="15" id="KW-0472">Membrane</keyword>
<keyword evidence="15" id="KW-0812">Transmembrane</keyword>
<keyword evidence="6" id="KW-0808">Transferase</keyword>
<dbReference type="GO" id="GO:0000155">
    <property type="term" value="F:phosphorelay sensor kinase activity"/>
    <property type="evidence" value="ECO:0007669"/>
    <property type="project" value="InterPro"/>
</dbReference>
<dbReference type="SMART" id="SM00388">
    <property type="entry name" value="HisKA"/>
    <property type="match status" value="1"/>
</dbReference>
<dbReference type="InterPro" id="IPR003594">
    <property type="entry name" value="HATPase_dom"/>
</dbReference>
<dbReference type="InterPro" id="IPR004358">
    <property type="entry name" value="Sig_transdc_His_kin-like_C"/>
</dbReference>
<dbReference type="CDD" id="cd06225">
    <property type="entry name" value="HAMP"/>
    <property type="match status" value="1"/>
</dbReference>
<dbReference type="SMART" id="SM00448">
    <property type="entry name" value="REC"/>
    <property type="match status" value="1"/>
</dbReference>
<evidence type="ECO:0000259" key="17">
    <source>
        <dbReference type="PROSITE" id="PS50110"/>
    </source>
</evidence>
<dbReference type="RefSeq" id="WP_161257923.1">
    <property type="nucleotide sequence ID" value="NZ_WXEY01000007.1"/>
</dbReference>
<evidence type="ECO:0000313" key="19">
    <source>
        <dbReference type="EMBL" id="MZP29796.1"/>
    </source>
</evidence>
<comment type="function">
    <text evidence="11">May play the central regulatory role in sporulation. It may be an element of the effector pathway responsible for the activation of sporulation genes in response to nutritional stress. Spo0A may act in concert with spo0H (a sigma factor) to control the expression of some genes that are critical to the sporulation process.</text>
</comment>
<dbReference type="OrthoDB" id="9790669at2"/>
<evidence type="ECO:0000256" key="4">
    <source>
        <dbReference type="ARBA" id="ARBA00018672"/>
    </source>
</evidence>
<dbReference type="FunFam" id="1.10.287.130:FF:000002">
    <property type="entry name" value="Two-component osmosensing histidine kinase"/>
    <property type="match status" value="1"/>
</dbReference>
<dbReference type="CDD" id="cd12913">
    <property type="entry name" value="PDC1_MCP_like"/>
    <property type="match status" value="1"/>
</dbReference>
<feature type="region of interest" description="Disordered" evidence="14">
    <location>
        <begin position="595"/>
        <end position="616"/>
    </location>
</feature>
<keyword evidence="15" id="KW-1133">Transmembrane helix</keyword>
<dbReference type="AlphaFoldDB" id="A0A845L2A5"/>
<feature type="transmembrane region" description="Helical" evidence="15">
    <location>
        <begin position="339"/>
        <end position="363"/>
    </location>
</feature>
<evidence type="ECO:0000256" key="2">
    <source>
        <dbReference type="ARBA" id="ARBA00004370"/>
    </source>
</evidence>
<dbReference type="Pfam" id="PF22673">
    <property type="entry name" value="MCP-like_PDC_1"/>
    <property type="match status" value="1"/>
</dbReference>
<name>A0A845L2A5_9FIRM</name>
<comment type="catalytic activity">
    <reaction evidence="1">
        <text>ATP + protein L-histidine = ADP + protein N-phospho-L-histidine.</text>
        <dbReference type="EC" id="2.7.13.3"/>
    </reaction>
</comment>
<evidence type="ECO:0000256" key="3">
    <source>
        <dbReference type="ARBA" id="ARBA00012438"/>
    </source>
</evidence>
<dbReference type="EMBL" id="WXEY01000007">
    <property type="protein sequence ID" value="MZP29796.1"/>
    <property type="molecule type" value="Genomic_DNA"/>
</dbReference>
<dbReference type="Pfam" id="PF00672">
    <property type="entry name" value="HAMP"/>
    <property type="match status" value="1"/>
</dbReference>
<dbReference type="InterPro" id="IPR001789">
    <property type="entry name" value="Sig_transdc_resp-reg_receiver"/>
</dbReference>
<evidence type="ECO:0000256" key="8">
    <source>
        <dbReference type="ARBA" id="ARBA00022777"/>
    </source>
</evidence>
<evidence type="ECO:0000256" key="14">
    <source>
        <dbReference type="SAM" id="MobiDB-lite"/>
    </source>
</evidence>
<feature type="coiled-coil region" evidence="13">
    <location>
        <begin position="411"/>
        <end position="438"/>
    </location>
</feature>
<dbReference type="CDD" id="cd16922">
    <property type="entry name" value="HATPase_EvgS-ArcB-TorS-like"/>
    <property type="match status" value="1"/>
</dbReference>
<dbReference type="InterPro" id="IPR003660">
    <property type="entry name" value="HAMP_dom"/>
</dbReference>
<dbReference type="GO" id="GO:0005524">
    <property type="term" value="F:ATP binding"/>
    <property type="evidence" value="ECO:0007669"/>
    <property type="project" value="UniProtKB-KW"/>
</dbReference>
<dbReference type="Gene3D" id="3.30.565.10">
    <property type="entry name" value="Histidine kinase-like ATPase, C-terminal domain"/>
    <property type="match status" value="1"/>
</dbReference>
<dbReference type="InterPro" id="IPR005467">
    <property type="entry name" value="His_kinase_dom"/>
</dbReference>
<dbReference type="CDD" id="cd00082">
    <property type="entry name" value="HisKA"/>
    <property type="match status" value="1"/>
</dbReference>
<feature type="domain" description="Response regulatory" evidence="17">
    <location>
        <begin position="727"/>
        <end position="843"/>
    </location>
</feature>
<dbReference type="Pfam" id="PF00512">
    <property type="entry name" value="HisKA"/>
    <property type="match status" value="1"/>
</dbReference>
<dbReference type="PROSITE" id="PS50109">
    <property type="entry name" value="HIS_KIN"/>
    <property type="match status" value="1"/>
</dbReference>
<dbReference type="GO" id="GO:0005886">
    <property type="term" value="C:plasma membrane"/>
    <property type="evidence" value="ECO:0007669"/>
    <property type="project" value="TreeGrafter"/>
</dbReference>
<dbReference type="Gene3D" id="1.10.287.130">
    <property type="match status" value="1"/>
</dbReference>
<organism evidence="19 20">
    <name type="scientific">Heliomicrobium undosum</name>
    <dbReference type="NCBI Taxonomy" id="121734"/>
    <lineage>
        <taxon>Bacteria</taxon>
        <taxon>Bacillati</taxon>
        <taxon>Bacillota</taxon>
        <taxon>Clostridia</taxon>
        <taxon>Eubacteriales</taxon>
        <taxon>Heliobacteriaceae</taxon>
        <taxon>Heliomicrobium</taxon>
    </lineage>
</organism>
<evidence type="ECO:0000256" key="13">
    <source>
        <dbReference type="SAM" id="Coils"/>
    </source>
</evidence>
<keyword evidence="20" id="KW-1185">Reference proteome</keyword>
<dbReference type="InterPro" id="IPR036097">
    <property type="entry name" value="HisK_dim/P_sf"/>
</dbReference>
<evidence type="ECO:0000256" key="6">
    <source>
        <dbReference type="ARBA" id="ARBA00022679"/>
    </source>
</evidence>
<dbReference type="InterPro" id="IPR036890">
    <property type="entry name" value="HATPase_C_sf"/>
</dbReference>
<dbReference type="PROSITE" id="PS50110">
    <property type="entry name" value="RESPONSE_REGULATORY"/>
    <property type="match status" value="1"/>
</dbReference>
<dbReference type="Proteomes" id="UP000463470">
    <property type="component" value="Unassembled WGS sequence"/>
</dbReference>
<keyword evidence="8" id="KW-0418">Kinase</keyword>
<evidence type="ECO:0000256" key="1">
    <source>
        <dbReference type="ARBA" id="ARBA00000085"/>
    </source>
</evidence>
<dbReference type="InterPro" id="IPR011006">
    <property type="entry name" value="CheY-like_superfamily"/>
</dbReference>
<dbReference type="Gene3D" id="3.30.450.20">
    <property type="entry name" value="PAS domain"/>
    <property type="match status" value="1"/>
</dbReference>
<keyword evidence="7" id="KW-0547">Nucleotide-binding</keyword>
<keyword evidence="5 12" id="KW-0597">Phosphoprotein</keyword>
<feature type="modified residue" description="4-aspartylphosphate" evidence="12">
    <location>
        <position position="776"/>
    </location>
</feature>
<evidence type="ECO:0000256" key="12">
    <source>
        <dbReference type="PROSITE-ProRule" id="PRU00169"/>
    </source>
</evidence>
<evidence type="ECO:0000256" key="10">
    <source>
        <dbReference type="ARBA" id="ARBA00023012"/>
    </source>
</evidence>
<dbReference type="Gene3D" id="6.10.340.10">
    <property type="match status" value="1"/>
</dbReference>
<feature type="domain" description="HAMP" evidence="18">
    <location>
        <begin position="360"/>
        <end position="412"/>
    </location>
</feature>
<dbReference type="EC" id="2.7.13.3" evidence="3"/>
<evidence type="ECO:0000259" key="18">
    <source>
        <dbReference type="PROSITE" id="PS50885"/>
    </source>
</evidence>
<evidence type="ECO:0000256" key="9">
    <source>
        <dbReference type="ARBA" id="ARBA00022840"/>
    </source>
</evidence>
<dbReference type="SMART" id="SM00304">
    <property type="entry name" value="HAMP"/>
    <property type="match status" value="1"/>
</dbReference>
<dbReference type="InterPro" id="IPR003661">
    <property type="entry name" value="HisK_dim/P_dom"/>
</dbReference>
<dbReference type="PROSITE" id="PS50885">
    <property type="entry name" value="HAMP"/>
    <property type="match status" value="1"/>
</dbReference>
<keyword evidence="10" id="KW-0902">Two-component regulatory system</keyword>
<dbReference type="SMART" id="SM00387">
    <property type="entry name" value="HATPase_c"/>
    <property type="match status" value="1"/>
</dbReference>
<feature type="domain" description="Histidine kinase" evidence="16">
    <location>
        <begin position="452"/>
        <end position="702"/>
    </location>
</feature>
<comment type="subcellular location">
    <subcellularLocation>
        <location evidence="2">Membrane</location>
    </subcellularLocation>
</comment>
<dbReference type="SUPFAM" id="SSF55874">
    <property type="entry name" value="ATPase domain of HSP90 chaperone/DNA topoisomerase II/histidine kinase"/>
    <property type="match status" value="1"/>
</dbReference>
<reference evidence="19 20" key="1">
    <citation type="submission" date="2020-01" db="EMBL/GenBank/DDBJ databases">
        <title>Whole-genome sequence of Heliobacterium undosum DSM 13378.</title>
        <authorList>
            <person name="Kyndt J.A."/>
            <person name="Meyer T.E."/>
        </authorList>
    </citation>
    <scope>NUCLEOTIDE SEQUENCE [LARGE SCALE GENOMIC DNA]</scope>
    <source>
        <strain evidence="19 20">DSM 13378</strain>
    </source>
</reference>
<dbReference type="SUPFAM" id="SSF52172">
    <property type="entry name" value="CheY-like"/>
    <property type="match status" value="1"/>
</dbReference>
<feature type="transmembrane region" description="Helical" evidence="15">
    <location>
        <begin position="6"/>
        <end position="29"/>
    </location>
</feature>
<comment type="caution">
    <text evidence="19">The sequence shown here is derived from an EMBL/GenBank/DDBJ whole genome shotgun (WGS) entry which is preliminary data.</text>
</comment>
<evidence type="ECO:0000313" key="20">
    <source>
        <dbReference type="Proteomes" id="UP000463470"/>
    </source>
</evidence>
<evidence type="ECO:0000256" key="5">
    <source>
        <dbReference type="ARBA" id="ARBA00022553"/>
    </source>
</evidence>
<dbReference type="PANTHER" id="PTHR43047:SF72">
    <property type="entry name" value="OSMOSENSING HISTIDINE PROTEIN KINASE SLN1"/>
    <property type="match status" value="1"/>
</dbReference>
<evidence type="ECO:0000259" key="16">
    <source>
        <dbReference type="PROSITE" id="PS50109"/>
    </source>
</evidence>
<keyword evidence="9" id="KW-0067">ATP-binding</keyword>
<evidence type="ECO:0000256" key="7">
    <source>
        <dbReference type="ARBA" id="ARBA00022741"/>
    </source>
</evidence>
<keyword evidence="13" id="KW-0175">Coiled coil</keyword>
<dbReference type="Pfam" id="PF02518">
    <property type="entry name" value="HATPase_c"/>
    <property type="match status" value="1"/>
</dbReference>
<dbReference type="GO" id="GO:0009927">
    <property type="term" value="F:histidine phosphotransfer kinase activity"/>
    <property type="evidence" value="ECO:0007669"/>
    <property type="project" value="TreeGrafter"/>
</dbReference>
<dbReference type="PRINTS" id="PR00344">
    <property type="entry name" value="BCTRLSENSOR"/>
</dbReference>
<dbReference type="PANTHER" id="PTHR43047">
    <property type="entry name" value="TWO-COMPONENT HISTIDINE PROTEIN KINASE"/>
    <property type="match status" value="1"/>
</dbReference>
<evidence type="ECO:0000256" key="15">
    <source>
        <dbReference type="SAM" id="Phobius"/>
    </source>
</evidence>
<accession>A0A845L2A5</accession>
<dbReference type="Pfam" id="PF00072">
    <property type="entry name" value="Response_reg"/>
    <property type="match status" value="1"/>
</dbReference>
<evidence type="ECO:0000256" key="11">
    <source>
        <dbReference type="ARBA" id="ARBA00024867"/>
    </source>
</evidence>
<dbReference type="Gene3D" id="3.40.50.2300">
    <property type="match status" value="1"/>
</dbReference>